<accession>A0A382FVG0</accession>
<keyword evidence="2" id="KW-0812">Transmembrane</keyword>
<reference evidence="3" key="1">
    <citation type="submission" date="2018-05" db="EMBL/GenBank/DDBJ databases">
        <authorList>
            <person name="Lanie J.A."/>
            <person name="Ng W.-L."/>
            <person name="Kazmierczak K.M."/>
            <person name="Andrzejewski T.M."/>
            <person name="Davidsen T.M."/>
            <person name="Wayne K.J."/>
            <person name="Tettelin H."/>
            <person name="Glass J.I."/>
            <person name="Rusch D."/>
            <person name="Podicherti R."/>
            <person name="Tsui H.-C.T."/>
            <person name="Winkler M.E."/>
        </authorList>
    </citation>
    <scope>NUCLEOTIDE SEQUENCE</scope>
</reference>
<keyword evidence="2" id="KW-1133">Transmembrane helix</keyword>
<feature type="transmembrane region" description="Helical" evidence="2">
    <location>
        <begin position="21"/>
        <end position="41"/>
    </location>
</feature>
<feature type="region of interest" description="Disordered" evidence="1">
    <location>
        <begin position="73"/>
        <end position="95"/>
    </location>
</feature>
<feature type="compositionally biased region" description="Polar residues" evidence="1">
    <location>
        <begin position="73"/>
        <end position="85"/>
    </location>
</feature>
<keyword evidence="2" id="KW-0472">Membrane</keyword>
<sequence>MELKMKTLQNIRKKIKSVRGNSLAEFAITAAMMATMATVAAPKFAGMGDTAKRNQTIQNLNAIGKIANQFFQDTSNPESNTNSMAEGQGRLPGQESYDEGIGGYTKLTEIWDPMAKVGAITNFKKWTDAEGLKWRSVYGMRHADTETYNYQFSDDEDNTKYGPKEFGQYMAEKGTPIKSPYDQGHYIYVVIPGGQAEIWQDEENSWYFDDECSECGPVLVLADAFNPSKFFMVKSFQ</sequence>
<evidence type="ECO:0000313" key="3">
    <source>
        <dbReference type="EMBL" id="SVB66207.1"/>
    </source>
</evidence>
<dbReference type="InterPro" id="IPR045584">
    <property type="entry name" value="Pilin-like"/>
</dbReference>
<dbReference type="AlphaFoldDB" id="A0A382FVG0"/>
<dbReference type="SUPFAM" id="SSF54523">
    <property type="entry name" value="Pili subunits"/>
    <property type="match status" value="1"/>
</dbReference>
<dbReference type="EMBL" id="UINC01051721">
    <property type="protein sequence ID" value="SVB66207.1"/>
    <property type="molecule type" value="Genomic_DNA"/>
</dbReference>
<protein>
    <submittedName>
        <fullName evidence="3">Uncharacterized protein</fullName>
    </submittedName>
</protein>
<evidence type="ECO:0000256" key="1">
    <source>
        <dbReference type="SAM" id="MobiDB-lite"/>
    </source>
</evidence>
<organism evidence="3">
    <name type="scientific">marine metagenome</name>
    <dbReference type="NCBI Taxonomy" id="408172"/>
    <lineage>
        <taxon>unclassified sequences</taxon>
        <taxon>metagenomes</taxon>
        <taxon>ecological metagenomes</taxon>
    </lineage>
</organism>
<name>A0A382FVG0_9ZZZZ</name>
<proteinExistence type="predicted"/>
<evidence type="ECO:0000256" key="2">
    <source>
        <dbReference type="SAM" id="Phobius"/>
    </source>
</evidence>
<gene>
    <name evidence="3" type="ORF">METZ01_LOCUS219061</name>
</gene>